<reference evidence="3" key="1">
    <citation type="journal article" date="2018" name="Nat. Microbiol.">
        <title>Leveraging single-cell genomics to expand the fungal tree of life.</title>
        <authorList>
            <person name="Ahrendt S.R."/>
            <person name="Quandt C.A."/>
            <person name="Ciobanu D."/>
            <person name="Clum A."/>
            <person name="Salamov A."/>
            <person name="Andreopoulos B."/>
            <person name="Cheng J.F."/>
            <person name="Woyke T."/>
            <person name="Pelin A."/>
            <person name="Henrissat B."/>
            <person name="Reynolds N.K."/>
            <person name="Benny G.L."/>
            <person name="Smith M.E."/>
            <person name="James T.Y."/>
            <person name="Grigoriev I.V."/>
        </authorList>
    </citation>
    <scope>NUCLEOTIDE SEQUENCE [LARGE SCALE GENOMIC DNA]</scope>
    <source>
        <strain evidence="3">CSF55</strain>
    </source>
</reference>
<sequence>NDVVENDNTVKDTEKVTVQDNNVSTIETVETVDVKMSDSQTKEEFVPVNETVNETVPVKEDVLVSKGAESTMQDSTTEFPKSESMKSIGDIQSSSTQIQSNENIVPEKRSREDDELDILTTKKTRSDLNTPELIQDEITKETEGLAEEDNNVTANVNEDVKGNDVSDVVLKDNNVTDNN</sequence>
<gene>
    <name evidence="2" type="ORF">ROZALSC1DRAFT_26321</name>
</gene>
<protein>
    <submittedName>
        <fullName evidence="2">Uncharacterized protein</fullName>
    </submittedName>
</protein>
<evidence type="ECO:0000256" key="1">
    <source>
        <dbReference type="SAM" id="MobiDB-lite"/>
    </source>
</evidence>
<organism evidence="2 3">
    <name type="scientific">Rozella allomycis (strain CSF55)</name>
    <dbReference type="NCBI Taxonomy" id="988480"/>
    <lineage>
        <taxon>Eukaryota</taxon>
        <taxon>Fungi</taxon>
        <taxon>Fungi incertae sedis</taxon>
        <taxon>Cryptomycota</taxon>
        <taxon>Cryptomycota incertae sedis</taxon>
        <taxon>Rozella</taxon>
    </lineage>
</organism>
<dbReference type="AlphaFoldDB" id="A0A4P9Y906"/>
<feature type="non-terminal residue" evidence="2">
    <location>
        <position position="1"/>
    </location>
</feature>
<accession>A0A4P9Y906</accession>
<feature type="region of interest" description="Disordered" evidence="1">
    <location>
        <begin position="69"/>
        <end position="179"/>
    </location>
</feature>
<evidence type="ECO:0000313" key="3">
    <source>
        <dbReference type="Proteomes" id="UP000281549"/>
    </source>
</evidence>
<evidence type="ECO:0000313" key="2">
    <source>
        <dbReference type="EMBL" id="RKP15578.1"/>
    </source>
</evidence>
<feature type="compositionally biased region" description="Polar residues" evidence="1">
    <location>
        <begin position="69"/>
        <end position="79"/>
    </location>
</feature>
<name>A0A4P9Y906_ROZAC</name>
<dbReference type="Proteomes" id="UP000281549">
    <property type="component" value="Unassembled WGS sequence"/>
</dbReference>
<dbReference type="EMBL" id="ML008684">
    <property type="protein sequence ID" value="RKP15578.1"/>
    <property type="molecule type" value="Genomic_DNA"/>
</dbReference>
<proteinExistence type="predicted"/>
<feature type="compositionally biased region" description="Polar residues" evidence="1">
    <location>
        <begin position="90"/>
        <end position="103"/>
    </location>
</feature>
<feature type="non-terminal residue" evidence="2">
    <location>
        <position position="179"/>
    </location>
</feature>